<sequence>MTTKGNAIPIIKIICDDIAEQIRSGATAPGTKLPSERELGDNRRISRMTARRIYERLESEGLVSRSHRRGWFVAEARLQFALMKSVSFINSAAVRGRDARALLLGAEKIIPPEFAREQLKLRRNEEALFVRRVLQLGDRPAAIETMYLTHVRFPNFLDHPLTGSILSLWQDVYGITVGHADATLRGTFLSDEDADLLSVSKGSPTIVLTQTMVDHTGEPFAYDRQDWRFELAEFLISADFEQANN</sequence>
<accession>A0A562NLT9</accession>
<reference evidence="5 6" key="1">
    <citation type="journal article" date="2015" name="Stand. Genomic Sci.">
        <title>Genomic Encyclopedia of Bacterial and Archaeal Type Strains, Phase III: the genomes of soil and plant-associated and newly described type strains.</title>
        <authorList>
            <person name="Whitman W.B."/>
            <person name="Woyke T."/>
            <person name="Klenk H.P."/>
            <person name="Zhou Y."/>
            <person name="Lilburn T.G."/>
            <person name="Beck B.J."/>
            <person name="De Vos P."/>
            <person name="Vandamme P."/>
            <person name="Eisen J.A."/>
            <person name="Garrity G."/>
            <person name="Hugenholtz P."/>
            <person name="Kyrpides N.C."/>
        </authorList>
    </citation>
    <scope>NUCLEOTIDE SEQUENCE [LARGE SCALE GENOMIC DNA]</scope>
    <source>
        <strain evidence="5 6">CGMCC 1.2546</strain>
    </source>
</reference>
<evidence type="ECO:0000259" key="4">
    <source>
        <dbReference type="PROSITE" id="PS50949"/>
    </source>
</evidence>
<dbReference type="PANTHER" id="PTHR44846">
    <property type="entry name" value="MANNOSYL-D-GLYCERATE TRANSPORT/METABOLISM SYSTEM REPRESSOR MNGR-RELATED"/>
    <property type="match status" value="1"/>
</dbReference>
<dbReference type="SUPFAM" id="SSF64288">
    <property type="entry name" value="Chorismate lyase-like"/>
    <property type="match status" value="1"/>
</dbReference>
<dbReference type="GO" id="GO:0003677">
    <property type="term" value="F:DNA binding"/>
    <property type="evidence" value="ECO:0007669"/>
    <property type="project" value="UniProtKB-KW"/>
</dbReference>
<evidence type="ECO:0000256" key="2">
    <source>
        <dbReference type="ARBA" id="ARBA00023125"/>
    </source>
</evidence>
<dbReference type="PRINTS" id="PR00035">
    <property type="entry name" value="HTHGNTR"/>
</dbReference>
<evidence type="ECO:0000256" key="1">
    <source>
        <dbReference type="ARBA" id="ARBA00023015"/>
    </source>
</evidence>
<dbReference type="SMART" id="SM00345">
    <property type="entry name" value="HTH_GNTR"/>
    <property type="match status" value="1"/>
</dbReference>
<dbReference type="OrthoDB" id="9794015at2"/>
<dbReference type="PROSITE" id="PS50949">
    <property type="entry name" value="HTH_GNTR"/>
    <property type="match status" value="1"/>
</dbReference>
<keyword evidence="2" id="KW-0238">DNA-binding</keyword>
<dbReference type="Proteomes" id="UP000317122">
    <property type="component" value="Unassembled WGS sequence"/>
</dbReference>
<dbReference type="InterPro" id="IPR036390">
    <property type="entry name" value="WH_DNA-bd_sf"/>
</dbReference>
<dbReference type="InterPro" id="IPR028978">
    <property type="entry name" value="Chorismate_lyase_/UTRA_dom_sf"/>
</dbReference>
<feature type="domain" description="HTH gntR-type" evidence="4">
    <location>
        <begin position="8"/>
        <end position="76"/>
    </location>
</feature>
<proteinExistence type="predicted"/>
<name>A0A562NLT9_9HYPH</name>
<dbReference type="Pfam" id="PF00392">
    <property type="entry name" value="GntR"/>
    <property type="match status" value="1"/>
</dbReference>
<dbReference type="InterPro" id="IPR011663">
    <property type="entry name" value="UTRA"/>
</dbReference>
<dbReference type="InterPro" id="IPR036388">
    <property type="entry name" value="WH-like_DNA-bd_sf"/>
</dbReference>
<protein>
    <submittedName>
        <fullName evidence="5">GntR family transcriptional regulator</fullName>
    </submittedName>
</protein>
<dbReference type="GO" id="GO:0003700">
    <property type="term" value="F:DNA-binding transcription factor activity"/>
    <property type="evidence" value="ECO:0007669"/>
    <property type="project" value="InterPro"/>
</dbReference>
<dbReference type="GO" id="GO:0045892">
    <property type="term" value="P:negative regulation of DNA-templated transcription"/>
    <property type="evidence" value="ECO:0007669"/>
    <property type="project" value="TreeGrafter"/>
</dbReference>
<dbReference type="Pfam" id="PF07702">
    <property type="entry name" value="UTRA"/>
    <property type="match status" value="1"/>
</dbReference>
<dbReference type="EMBL" id="VLKT01000026">
    <property type="protein sequence ID" value="TWI33172.1"/>
    <property type="molecule type" value="Genomic_DNA"/>
</dbReference>
<keyword evidence="3" id="KW-0804">Transcription</keyword>
<dbReference type="AlphaFoldDB" id="A0A562NLT9"/>
<dbReference type="SUPFAM" id="SSF46785">
    <property type="entry name" value="Winged helix' DNA-binding domain"/>
    <property type="match status" value="1"/>
</dbReference>
<evidence type="ECO:0000313" key="5">
    <source>
        <dbReference type="EMBL" id="TWI33172.1"/>
    </source>
</evidence>
<evidence type="ECO:0000256" key="3">
    <source>
        <dbReference type="ARBA" id="ARBA00023163"/>
    </source>
</evidence>
<comment type="caution">
    <text evidence="5">The sequence shown here is derived from an EMBL/GenBank/DDBJ whole genome shotgun (WGS) entry which is preliminary data.</text>
</comment>
<evidence type="ECO:0000313" key="6">
    <source>
        <dbReference type="Proteomes" id="UP000317122"/>
    </source>
</evidence>
<keyword evidence="6" id="KW-1185">Reference proteome</keyword>
<dbReference type="PANTHER" id="PTHR44846:SF1">
    <property type="entry name" value="MANNOSYL-D-GLYCERATE TRANSPORT_METABOLISM SYSTEM REPRESSOR MNGR-RELATED"/>
    <property type="match status" value="1"/>
</dbReference>
<keyword evidence="1" id="KW-0805">Transcription regulation</keyword>
<dbReference type="SMART" id="SM00866">
    <property type="entry name" value="UTRA"/>
    <property type="match status" value="1"/>
</dbReference>
<dbReference type="InterPro" id="IPR000524">
    <property type="entry name" value="Tscrpt_reg_HTH_GntR"/>
</dbReference>
<organism evidence="5 6">
    <name type="scientific">Mesorhizobium tianshanense</name>
    <dbReference type="NCBI Taxonomy" id="39844"/>
    <lineage>
        <taxon>Bacteria</taxon>
        <taxon>Pseudomonadati</taxon>
        <taxon>Pseudomonadota</taxon>
        <taxon>Alphaproteobacteria</taxon>
        <taxon>Hyphomicrobiales</taxon>
        <taxon>Phyllobacteriaceae</taxon>
        <taxon>Mesorhizobium</taxon>
    </lineage>
</organism>
<dbReference type="CDD" id="cd07377">
    <property type="entry name" value="WHTH_GntR"/>
    <property type="match status" value="1"/>
</dbReference>
<dbReference type="Gene3D" id="3.40.1410.10">
    <property type="entry name" value="Chorismate lyase-like"/>
    <property type="match status" value="1"/>
</dbReference>
<dbReference type="Gene3D" id="1.10.10.10">
    <property type="entry name" value="Winged helix-like DNA-binding domain superfamily/Winged helix DNA-binding domain"/>
    <property type="match status" value="1"/>
</dbReference>
<gene>
    <name evidence="5" type="ORF">IQ26_04173</name>
</gene>
<dbReference type="RefSeq" id="WP_145720234.1">
    <property type="nucleotide sequence ID" value="NZ_BSPF01000004.1"/>
</dbReference>
<dbReference type="InterPro" id="IPR050679">
    <property type="entry name" value="Bact_HTH_transcr_reg"/>
</dbReference>